<evidence type="ECO:0000259" key="7">
    <source>
        <dbReference type="Pfam" id="PF02776"/>
    </source>
</evidence>
<evidence type="ECO:0000256" key="4">
    <source>
        <dbReference type="SAM" id="MobiDB-lite"/>
    </source>
</evidence>
<dbReference type="InterPro" id="IPR000399">
    <property type="entry name" value="TPP-bd_CS"/>
</dbReference>
<protein>
    <submittedName>
        <fullName evidence="8">Thiamine pyrophosphate-requiring protein</fullName>
    </submittedName>
</protein>
<dbReference type="InterPro" id="IPR029061">
    <property type="entry name" value="THDP-binding"/>
</dbReference>
<gene>
    <name evidence="8" type="ORF">GCM10023198_36830</name>
</gene>
<dbReference type="CDD" id="cd07039">
    <property type="entry name" value="TPP_PYR_POX"/>
    <property type="match status" value="1"/>
</dbReference>
<dbReference type="CDD" id="cd02014">
    <property type="entry name" value="TPP_POX"/>
    <property type="match status" value="1"/>
</dbReference>
<dbReference type="InterPro" id="IPR011766">
    <property type="entry name" value="TPP_enzyme_TPP-bd"/>
</dbReference>
<dbReference type="InterPro" id="IPR012001">
    <property type="entry name" value="Thiamin_PyroP_enz_TPP-bd_dom"/>
</dbReference>
<dbReference type="InterPro" id="IPR029035">
    <property type="entry name" value="DHS-like_NAD/FAD-binding_dom"/>
</dbReference>
<dbReference type="SUPFAM" id="SSF52518">
    <property type="entry name" value="Thiamin diphosphate-binding fold (THDP-binding)"/>
    <property type="match status" value="2"/>
</dbReference>
<evidence type="ECO:0000256" key="2">
    <source>
        <dbReference type="ARBA" id="ARBA00023052"/>
    </source>
</evidence>
<feature type="domain" description="Thiamine pyrophosphate enzyme N-terminal TPP-binding" evidence="7">
    <location>
        <begin position="6"/>
        <end position="119"/>
    </location>
</feature>
<dbReference type="InterPro" id="IPR012000">
    <property type="entry name" value="Thiamin_PyroP_enz_cen_dom"/>
</dbReference>
<feature type="region of interest" description="Disordered" evidence="4">
    <location>
        <begin position="567"/>
        <end position="589"/>
    </location>
</feature>
<evidence type="ECO:0000259" key="5">
    <source>
        <dbReference type="Pfam" id="PF00205"/>
    </source>
</evidence>
<reference evidence="9" key="1">
    <citation type="journal article" date="2019" name="Int. J. Syst. Evol. Microbiol.">
        <title>The Global Catalogue of Microorganisms (GCM) 10K type strain sequencing project: providing services to taxonomists for standard genome sequencing and annotation.</title>
        <authorList>
            <consortium name="The Broad Institute Genomics Platform"/>
            <consortium name="The Broad Institute Genome Sequencing Center for Infectious Disease"/>
            <person name="Wu L."/>
            <person name="Ma J."/>
        </authorList>
    </citation>
    <scope>NUCLEOTIDE SEQUENCE [LARGE SCALE GENOMIC DNA]</scope>
    <source>
        <strain evidence="9">JCM 17975</strain>
    </source>
</reference>
<dbReference type="Proteomes" id="UP001500843">
    <property type="component" value="Unassembled WGS sequence"/>
</dbReference>
<evidence type="ECO:0000259" key="6">
    <source>
        <dbReference type="Pfam" id="PF02775"/>
    </source>
</evidence>
<dbReference type="Pfam" id="PF00205">
    <property type="entry name" value="TPP_enzyme_M"/>
    <property type="match status" value="1"/>
</dbReference>
<evidence type="ECO:0000256" key="1">
    <source>
        <dbReference type="ARBA" id="ARBA00007812"/>
    </source>
</evidence>
<keyword evidence="2 3" id="KW-0786">Thiamine pyrophosphate</keyword>
<organism evidence="8 9">
    <name type="scientific">Promicromonospora umidemergens</name>
    <dbReference type="NCBI Taxonomy" id="629679"/>
    <lineage>
        <taxon>Bacteria</taxon>
        <taxon>Bacillati</taxon>
        <taxon>Actinomycetota</taxon>
        <taxon>Actinomycetes</taxon>
        <taxon>Micrococcales</taxon>
        <taxon>Promicromonosporaceae</taxon>
        <taxon>Promicromonospora</taxon>
    </lineage>
</organism>
<dbReference type="PANTHER" id="PTHR42981:SF2">
    <property type="entry name" value="PYRUVATE DEHYDROGENASE [UBIQUINONE]"/>
    <property type="match status" value="1"/>
</dbReference>
<dbReference type="RefSeq" id="WP_253868218.1">
    <property type="nucleotide sequence ID" value="NZ_BAABHM010000016.1"/>
</dbReference>
<dbReference type="InterPro" id="IPR047210">
    <property type="entry name" value="TPP_PYR_POXB-like"/>
</dbReference>
<feature type="domain" description="Thiamine pyrophosphate enzyme TPP-binding" evidence="6">
    <location>
        <begin position="388"/>
        <end position="542"/>
    </location>
</feature>
<dbReference type="InterPro" id="IPR047211">
    <property type="entry name" value="POXB-like"/>
</dbReference>
<name>A0ABP8XNR8_9MICO</name>
<keyword evidence="9" id="KW-1185">Reference proteome</keyword>
<feature type="domain" description="Thiamine pyrophosphate enzyme central" evidence="5">
    <location>
        <begin position="201"/>
        <end position="330"/>
    </location>
</feature>
<dbReference type="Pfam" id="PF02776">
    <property type="entry name" value="TPP_enzyme_N"/>
    <property type="match status" value="1"/>
</dbReference>
<evidence type="ECO:0000313" key="9">
    <source>
        <dbReference type="Proteomes" id="UP001500843"/>
    </source>
</evidence>
<dbReference type="Gene3D" id="3.40.50.970">
    <property type="match status" value="2"/>
</dbReference>
<dbReference type="InterPro" id="IPR047212">
    <property type="entry name" value="TPP_POXB-like"/>
</dbReference>
<comment type="similarity">
    <text evidence="1 3">Belongs to the TPP enzyme family.</text>
</comment>
<dbReference type="NCBIfam" id="NF006129">
    <property type="entry name" value="PRK08273.1"/>
    <property type="match status" value="1"/>
</dbReference>
<evidence type="ECO:0000313" key="8">
    <source>
        <dbReference type="EMBL" id="GAA4710691.1"/>
    </source>
</evidence>
<comment type="caution">
    <text evidence="8">The sequence shown here is derived from an EMBL/GenBank/DDBJ whole genome shotgun (WGS) entry which is preliminary data.</text>
</comment>
<accession>A0ABP8XNR8</accession>
<dbReference type="PROSITE" id="PS00187">
    <property type="entry name" value="TPP_ENZYMES"/>
    <property type="match status" value="1"/>
</dbReference>
<proteinExistence type="inferred from homology"/>
<evidence type="ECO:0000256" key="3">
    <source>
        <dbReference type="RuleBase" id="RU362132"/>
    </source>
</evidence>
<dbReference type="Gene3D" id="3.40.50.1220">
    <property type="entry name" value="TPP-binding domain"/>
    <property type="match status" value="1"/>
</dbReference>
<dbReference type="Pfam" id="PF02775">
    <property type="entry name" value="TPP_enzyme_C"/>
    <property type="match status" value="1"/>
</dbReference>
<dbReference type="SUPFAM" id="SSF52467">
    <property type="entry name" value="DHS-like NAD/FAD-binding domain"/>
    <property type="match status" value="1"/>
</dbReference>
<dbReference type="PANTHER" id="PTHR42981">
    <property type="entry name" value="PYRUVATE DEHYDROGENASE [UBIQUINONE]"/>
    <property type="match status" value="1"/>
</dbReference>
<feature type="compositionally biased region" description="Basic and acidic residues" evidence="4">
    <location>
        <begin position="580"/>
        <end position="589"/>
    </location>
</feature>
<sequence>MSSTLVADGIVSRLVDWDVRRIFGYAGDGVDPILAALRRQQDRIELVTARHEEMAAFMATGHAKYGGGVGVCLATQGPGAVHLLNGLYDAKLDRRPVVAIVGQVVSSALGSGYQQEVDLHTLFKDVCAQYLQVVSSPQQLPHVLDNAFRTALATSSPVCVIVPHDVQQAEAPEPGRQEHGFVVSSTAYAQPRTIPDVARLELAADLLGAGRRVAILAGQGAAGAEGPLREIAERLGAGITTSLLGKPLLDESLPYHCGVMGHLGTTASADLMAGCDTLLIVGSNDPWTEFYPAPGQARAVQVDVAARNIGTKFPVEVALVGDAASTLNALVPLLSTQPGWRPEVESSVTAWRELAGQRIAQRPARLNPQLVVSELSAHLPPDVQVAVDVGSVTYWYARFLRLPSGAPAHLSSTLASMGSAMPYGIAAKLLHPDRPVVALAGDGAMQMNGLSELITVADRWRRWADPRFVVLVLNNGDLAEVSWEQREMEGDPRFPTSQTVPPFPYAAYAELLGLKGLRVEEPGQVRQAWTEALSADRPVVVEAVVDPDVPLLPPRQPEEKLRQTLQALEQEPGGEQARGLLREQRDGEQ</sequence>
<dbReference type="EMBL" id="BAABHM010000016">
    <property type="protein sequence ID" value="GAA4710691.1"/>
    <property type="molecule type" value="Genomic_DNA"/>
</dbReference>